<accession>A0A5N6JTE5</accession>
<keyword evidence="1" id="KW-0472">Membrane</keyword>
<dbReference type="AlphaFoldDB" id="A0A5N6JTE5"/>
<feature type="transmembrane region" description="Helical" evidence="1">
    <location>
        <begin position="61"/>
        <end position="83"/>
    </location>
</feature>
<protein>
    <submittedName>
        <fullName evidence="2">Uncharacterized protein</fullName>
    </submittedName>
</protein>
<keyword evidence="3" id="KW-1185">Reference proteome</keyword>
<dbReference type="Proteomes" id="UP000326757">
    <property type="component" value="Unassembled WGS sequence"/>
</dbReference>
<evidence type="ECO:0000313" key="3">
    <source>
        <dbReference type="Proteomes" id="UP000326757"/>
    </source>
</evidence>
<gene>
    <name evidence="2" type="ORF">EYC80_010085</name>
</gene>
<organism evidence="2 3">
    <name type="scientific">Monilinia laxa</name>
    <name type="common">Brown rot fungus</name>
    <name type="synonym">Sclerotinia laxa</name>
    <dbReference type="NCBI Taxonomy" id="61186"/>
    <lineage>
        <taxon>Eukaryota</taxon>
        <taxon>Fungi</taxon>
        <taxon>Dikarya</taxon>
        <taxon>Ascomycota</taxon>
        <taxon>Pezizomycotina</taxon>
        <taxon>Leotiomycetes</taxon>
        <taxon>Helotiales</taxon>
        <taxon>Sclerotiniaceae</taxon>
        <taxon>Monilinia</taxon>
    </lineage>
</organism>
<evidence type="ECO:0000313" key="2">
    <source>
        <dbReference type="EMBL" id="KAB8291410.1"/>
    </source>
</evidence>
<proteinExistence type="predicted"/>
<sequence length="88" mass="10117">MKIKRVKGQRFKTPDINRACSCHRNKLIAIGANHTSFLNFPPLNCAYLPREFQAAVDRQNVFCAVDCLIPIFLATVYFNIAFFDVYET</sequence>
<name>A0A5N6JTE5_MONLA</name>
<evidence type="ECO:0000256" key="1">
    <source>
        <dbReference type="SAM" id="Phobius"/>
    </source>
</evidence>
<keyword evidence="1" id="KW-1133">Transmembrane helix</keyword>
<keyword evidence="1" id="KW-0812">Transmembrane</keyword>
<comment type="caution">
    <text evidence="2">The sequence shown here is derived from an EMBL/GenBank/DDBJ whole genome shotgun (WGS) entry which is preliminary data.</text>
</comment>
<dbReference type="EMBL" id="VIGI01000015">
    <property type="protein sequence ID" value="KAB8291410.1"/>
    <property type="molecule type" value="Genomic_DNA"/>
</dbReference>
<reference evidence="2 3" key="1">
    <citation type="submission" date="2019-06" db="EMBL/GenBank/DDBJ databases">
        <title>Genome Sequence of the Brown Rot Fungal Pathogen Monilinia laxa.</title>
        <authorList>
            <person name="De Miccolis Angelini R.M."/>
            <person name="Landi L."/>
            <person name="Abate D."/>
            <person name="Pollastro S."/>
            <person name="Romanazzi G."/>
            <person name="Faretra F."/>
        </authorList>
    </citation>
    <scope>NUCLEOTIDE SEQUENCE [LARGE SCALE GENOMIC DNA]</scope>
    <source>
        <strain evidence="2 3">Mlax316</strain>
    </source>
</reference>